<feature type="region of interest" description="Disordered" evidence="1">
    <location>
        <begin position="405"/>
        <end position="440"/>
    </location>
</feature>
<evidence type="ECO:0000313" key="3">
    <source>
        <dbReference type="Proteomes" id="UP001285441"/>
    </source>
</evidence>
<accession>A0AAE0NNV0</accession>
<dbReference type="Proteomes" id="UP001285441">
    <property type="component" value="Unassembled WGS sequence"/>
</dbReference>
<gene>
    <name evidence="2" type="ORF">B0H63DRAFT_394338</name>
</gene>
<protein>
    <submittedName>
        <fullName evidence="2">Uncharacterized protein</fullName>
    </submittedName>
</protein>
<keyword evidence="3" id="KW-1185">Reference proteome</keyword>
<dbReference type="EMBL" id="JAULSW010000004">
    <property type="protein sequence ID" value="KAK3384765.1"/>
    <property type="molecule type" value="Genomic_DNA"/>
</dbReference>
<evidence type="ECO:0000313" key="2">
    <source>
        <dbReference type="EMBL" id="KAK3384765.1"/>
    </source>
</evidence>
<organism evidence="2 3">
    <name type="scientific">Podospora didyma</name>
    <dbReference type="NCBI Taxonomy" id="330526"/>
    <lineage>
        <taxon>Eukaryota</taxon>
        <taxon>Fungi</taxon>
        <taxon>Dikarya</taxon>
        <taxon>Ascomycota</taxon>
        <taxon>Pezizomycotina</taxon>
        <taxon>Sordariomycetes</taxon>
        <taxon>Sordariomycetidae</taxon>
        <taxon>Sordariales</taxon>
        <taxon>Podosporaceae</taxon>
        <taxon>Podospora</taxon>
    </lineage>
</organism>
<evidence type="ECO:0000256" key="1">
    <source>
        <dbReference type="SAM" id="MobiDB-lite"/>
    </source>
</evidence>
<reference evidence="2" key="1">
    <citation type="journal article" date="2023" name="Mol. Phylogenet. Evol.">
        <title>Genome-scale phylogeny and comparative genomics of the fungal order Sordariales.</title>
        <authorList>
            <person name="Hensen N."/>
            <person name="Bonometti L."/>
            <person name="Westerberg I."/>
            <person name="Brannstrom I.O."/>
            <person name="Guillou S."/>
            <person name="Cros-Aarteil S."/>
            <person name="Calhoun S."/>
            <person name="Haridas S."/>
            <person name="Kuo A."/>
            <person name="Mondo S."/>
            <person name="Pangilinan J."/>
            <person name="Riley R."/>
            <person name="LaButti K."/>
            <person name="Andreopoulos B."/>
            <person name="Lipzen A."/>
            <person name="Chen C."/>
            <person name="Yan M."/>
            <person name="Daum C."/>
            <person name="Ng V."/>
            <person name="Clum A."/>
            <person name="Steindorff A."/>
            <person name="Ohm R.A."/>
            <person name="Martin F."/>
            <person name="Silar P."/>
            <person name="Natvig D.O."/>
            <person name="Lalanne C."/>
            <person name="Gautier V."/>
            <person name="Ament-Velasquez S.L."/>
            <person name="Kruys A."/>
            <person name="Hutchinson M.I."/>
            <person name="Powell A.J."/>
            <person name="Barry K."/>
            <person name="Miller A.N."/>
            <person name="Grigoriev I.V."/>
            <person name="Debuchy R."/>
            <person name="Gladieux P."/>
            <person name="Hiltunen Thoren M."/>
            <person name="Johannesson H."/>
        </authorList>
    </citation>
    <scope>NUCLEOTIDE SEQUENCE</scope>
    <source>
        <strain evidence="2">CBS 232.78</strain>
    </source>
</reference>
<feature type="compositionally biased region" description="Basic and acidic residues" evidence="1">
    <location>
        <begin position="429"/>
        <end position="440"/>
    </location>
</feature>
<name>A0AAE0NNV0_9PEZI</name>
<sequence>MCEPPTEKSVGAVLNPVLASGVTVWKVEAVPSFGLQRVYGVALSDGKAPLMLWLPPPSMLRLLRSEQMMVASAAAAVRWIRKTQTVVLAASTTTTTTTTTPSSSSSSATPADLLPFLPTLIHFSPDRINALGSAFYFFAPTCGNPLAVTPSVLTPPERRKIDLQIGWLLRRLAQLTSPSGRFGPVVAVMAPASPLHYHRQLPGVGSSSGGLMGTSGTGTWTMAFHSMLEGILRDGEDMAVTIAYSAIRRHFHRLSYFLDAITVPRLVVVDGAEEANTLVTDRSEENSESGVGEDQAPSYEVSGIRDWSSCIFGDPLFATVFSSQPSEGFLEGFNGSKIEEGASRPGISLSRDLIQDVESAEVRLLLYQAYHATVSIVKEFYRPRVDSSKRELEARRRLNEVLARLADVQDDPKKRHQRPSGEMSPAKRIKQDEEMKDGVL</sequence>
<proteinExistence type="predicted"/>
<reference evidence="2" key="2">
    <citation type="submission" date="2023-06" db="EMBL/GenBank/DDBJ databases">
        <authorList>
            <consortium name="Lawrence Berkeley National Laboratory"/>
            <person name="Haridas S."/>
            <person name="Hensen N."/>
            <person name="Bonometti L."/>
            <person name="Westerberg I."/>
            <person name="Brannstrom I.O."/>
            <person name="Guillou S."/>
            <person name="Cros-Aarteil S."/>
            <person name="Calhoun S."/>
            <person name="Kuo A."/>
            <person name="Mondo S."/>
            <person name="Pangilinan J."/>
            <person name="Riley R."/>
            <person name="LaButti K."/>
            <person name="Andreopoulos B."/>
            <person name="Lipzen A."/>
            <person name="Chen C."/>
            <person name="Yanf M."/>
            <person name="Daum C."/>
            <person name="Ng V."/>
            <person name="Clum A."/>
            <person name="Steindorff A."/>
            <person name="Ohm R."/>
            <person name="Martin F."/>
            <person name="Silar P."/>
            <person name="Natvig D."/>
            <person name="Lalanne C."/>
            <person name="Gautier V."/>
            <person name="Ament-velasquez S.L."/>
            <person name="Kruys A."/>
            <person name="Hutchinson M.I."/>
            <person name="Powell A.J."/>
            <person name="Barry K."/>
            <person name="Miller A.N."/>
            <person name="Grigoriev I.V."/>
            <person name="Debuchy R."/>
            <person name="Gladieux P."/>
            <person name="Thoren M.H."/>
            <person name="Johannesson H."/>
        </authorList>
    </citation>
    <scope>NUCLEOTIDE SEQUENCE</scope>
    <source>
        <strain evidence="2">CBS 232.78</strain>
    </source>
</reference>
<dbReference type="AlphaFoldDB" id="A0AAE0NNV0"/>
<comment type="caution">
    <text evidence="2">The sequence shown here is derived from an EMBL/GenBank/DDBJ whole genome shotgun (WGS) entry which is preliminary data.</text>
</comment>